<keyword evidence="2" id="KW-0597">Phosphoprotein</keyword>
<comment type="similarity">
    <text evidence="1">Belongs to the synapsin family.</text>
</comment>
<dbReference type="InterPro" id="IPR001359">
    <property type="entry name" value="Synapsin"/>
</dbReference>
<dbReference type="PRINTS" id="PR01368">
    <property type="entry name" value="SYNAPSIN"/>
</dbReference>
<dbReference type="EMBL" id="KJ658732">
    <property type="protein sequence ID" value="AID23654.1"/>
    <property type="molecule type" value="mRNA"/>
</dbReference>
<comment type="subcellular location">
    <subcellularLocation>
        <location evidence="4">Synapse</location>
    </subcellularLocation>
</comment>
<dbReference type="SUPFAM" id="SSF52440">
    <property type="entry name" value="PreATP-grasp domain"/>
    <property type="match status" value="1"/>
</dbReference>
<dbReference type="PANTHER" id="PTHR10841">
    <property type="entry name" value="SYNAPSIN"/>
    <property type="match status" value="1"/>
</dbReference>
<dbReference type="Gene3D" id="3.30.1490.20">
    <property type="entry name" value="ATP-grasp fold, A domain"/>
    <property type="match status" value="1"/>
</dbReference>
<feature type="domain" description="Synapsin ATP-binding" evidence="7">
    <location>
        <begin position="200"/>
        <end position="401"/>
    </location>
</feature>
<feature type="compositionally biased region" description="Low complexity" evidence="5">
    <location>
        <begin position="479"/>
        <end position="496"/>
    </location>
</feature>
<dbReference type="GO" id="GO:0030672">
    <property type="term" value="C:synaptic vesicle membrane"/>
    <property type="evidence" value="ECO:0007669"/>
    <property type="project" value="TreeGrafter"/>
</dbReference>
<evidence type="ECO:0000256" key="1">
    <source>
        <dbReference type="ARBA" id="ARBA00008243"/>
    </source>
</evidence>
<dbReference type="Gene3D" id="3.40.50.20">
    <property type="match status" value="1"/>
</dbReference>
<reference evidence="8" key="1">
    <citation type="journal article" date="2014" name="Curr. Biol.">
        <title>Whole-body acoel regeneration is controlled by wnt and bmp-admp signaling.</title>
        <authorList>
            <person name="Srivastava M."/>
            <person name="Mazza-Curll K.L."/>
            <person name="van Wolfswinkel J.C."/>
            <person name="Reddien P.W."/>
        </authorList>
    </citation>
    <scope>NUCLEOTIDE SEQUENCE</scope>
</reference>
<dbReference type="SUPFAM" id="SSF56059">
    <property type="entry name" value="Glutathione synthetase ATP-binding domain-like"/>
    <property type="match status" value="1"/>
</dbReference>
<organism evidence="8">
    <name type="scientific">Hofstenia miamia</name>
    <name type="common">Three-banded panther worm</name>
    <dbReference type="NCBI Taxonomy" id="442651"/>
    <lineage>
        <taxon>Eukaryota</taxon>
        <taxon>Metazoa</taxon>
        <taxon>Xenacoelomorpha</taxon>
        <taxon>Acoelomorpha</taxon>
        <taxon>Acoela</taxon>
        <taxon>Hofsteniidae</taxon>
        <taxon>Hofstenia</taxon>
    </lineage>
</organism>
<dbReference type="GO" id="GO:0005524">
    <property type="term" value="F:ATP binding"/>
    <property type="evidence" value="ECO:0007669"/>
    <property type="project" value="InterPro"/>
</dbReference>
<proteinExistence type="evidence at transcript level"/>
<evidence type="ECO:0000259" key="7">
    <source>
        <dbReference type="Pfam" id="PF02750"/>
    </source>
</evidence>
<accession>A0A068CJW9</accession>
<feature type="domain" description="Synapsin pre-ATP-grasp" evidence="6">
    <location>
        <begin position="99"/>
        <end position="198"/>
    </location>
</feature>
<dbReference type="Pfam" id="PF02078">
    <property type="entry name" value="Synapsin"/>
    <property type="match status" value="1"/>
</dbReference>
<dbReference type="AlphaFoldDB" id="A0A068CJW9"/>
<dbReference type="Pfam" id="PF02750">
    <property type="entry name" value="Synapsin_C"/>
    <property type="match status" value="1"/>
</dbReference>
<dbReference type="InterPro" id="IPR013815">
    <property type="entry name" value="ATP_grasp_subdomain_1"/>
</dbReference>
<feature type="compositionally biased region" description="Polar residues" evidence="5">
    <location>
        <begin position="20"/>
        <end position="34"/>
    </location>
</feature>
<name>A0A068CJW9_HOFMI</name>
<evidence type="ECO:0000259" key="6">
    <source>
        <dbReference type="Pfam" id="PF02078"/>
    </source>
</evidence>
<dbReference type="InterPro" id="IPR020898">
    <property type="entry name" value="Synapsin_ATP-bd_dom"/>
</dbReference>
<evidence type="ECO:0000256" key="2">
    <source>
        <dbReference type="ARBA" id="ARBA00022553"/>
    </source>
</evidence>
<dbReference type="InterPro" id="IPR016185">
    <property type="entry name" value="PreATP-grasp_dom_sf"/>
</dbReference>
<feature type="compositionally biased region" description="Pro residues" evidence="5">
    <location>
        <begin position="540"/>
        <end position="549"/>
    </location>
</feature>
<evidence type="ECO:0000256" key="3">
    <source>
        <dbReference type="ARBA" id="ARBA00023018"/>
    </source>
</evidence>
<sequence length="597" mass="65843">MNYLKRRFSDLGPGLLDSIATDNANQPAPSSGSKQVPVYRPSPAGSESAPSSPPSERKNIGHMQKAAPPSQTSSAAQAVGGFFTSLTQKAASVADSARGKCKILLVIDDAQTDWQKYFRGKRLFGDYDVRVEQAEFSEINVAAYSDGGVMVDMHVMRGGNKIVRSFKPDFVLIRQQPRSTTEDFRKMLICFQYGQVPSLNSWTSLYNFQDKPWVFSHLIQIQKKLGKEKFPLIEQAFYPDHKEMVITPKFPVVMKIGHAHGGVGKIKVENHENFQDLTGVVGMCHSYCTTEPLIPSKFDFRVQKIGSNFKVYMRTSSSPSWKSHMGAATVEQVNMNDTFKLWMDNVSELFEGLDICAITAVRGKDNRDYIIEMNDCCMPLIGDKVEEDRRLIAELICRKMETHCRTSDSRGFLNQLADNISNAVPLSNHQPANQQPQQVKPTPPQAQTSPVRPQAPTRQTSVPSSPVPNQNMAEEKKAANAAAAAAGAQNQPPNMAHHVPKSPPEGVRPPGQVRGPVMTNPRGPPGPINRPPVHQQIPPQGVPPRPGVQPPRHQMPQTRPPMNQGPRANGPAQPGQEEDVSFRKLKSAFSGIFGDSM</sequence>
<dbReference type="Gene3D" id="3.30.470.20">
    <property type="entry name" value="ATP-grasp fold, B domain"/>
    <property type="match status" value="1"/>
</dbReference>
<dbReference type="FunFam" id="3.30.1490.20:FF:000008">
    <property type="entry name" value="Synapsin I"/>
    <property type="match status" value="1"/>
</dbReference>
<feature type="region of interest" description="Disordered" evidence="5">
    <location>
        <begin position="1"/>
        <end position="73"/>
    </location>
</feature>
<dbReference type="PANTHER" id="PTHR10841:SF17">
    <property type="entry name" value="SYNAPSIN"/>
    <property type="match status" value="1"/>
</dbReference>
<dbReference type="FunFam" id="3.30.470.20:FF:000059">
    <property type="entry name" value="Synapsin-3"/>
    <property type="match status" value="1"/>
</dbReference>
<dbReference type="GO" id="GO:0007269">
    <property type="term" value="P:neurotransmitter secretion"/>
    <property type="evidence" value="ECO:0007669"/>
    <property type="project" value="InterPro"/>
</dbReference>
<feature type="region of interest" description="Disordered" evidence="5">
    <location>
        <begin position="424"/>
        <end position="580"/>
    </location>
</feature>
<keyword evidence="3" id="KW-0770">Synapse</keyword>
<protein>
    <submittedName>
        <fullName evidence="8">Synapsin</fullName>
    </submittedName>
</protein>
<evidence type="ECO:0000313" key="8">
    <source>
        <dbReference type="EMBL" id="AID23654.1"/>
    </source>
</evidence>
<evidence type="ECO:0000256" key="5">
    <source>
        <dbReference type="SAM" id="MobiDB-lite"/>
    </source>
</evidence>
<feature type="compositionally biased region" description="Polar residues" evidence="5">
    <location>
        <begin position="424"/>
        <end position="433"/>
    </location>
</feature>
<evidence type="ECO:0000256" key="4">
    <source>
        <dbReference type="ARBA" id="ARBA00034103"/>
    </source>
</evidence>
<dbReference type="FunFam" id="3.40.50.20:FF:000008">
    <property type="entry name" value="Synapsin III"/>
    <property type="match status" value="1"/>
</dbReference>
<feature type="compositionally biased region" description="Low complexity" evidence="5">
    <location>
        <begin position="41"/>
        <end position="50"/>
    </location>
</feature>
<feature type="compositionally biased region" description="Polar residues" evidence="5">
    <location>
        <begin position="448"/>
        <end position="468"/>
    </location>
</feature>
<dbReference type="InterPro" id="IPR020897">
    <property type="entry name" value="Synapsin_pre-ATP-grasp_dom"/>
</dbReference>